<dbReference type="Proteomes" id="UP001498398">
    <property type="component" value="Unassembled WGS sequence"/>
</dbReference>
<feature type="domain" description="Heterokaryon incompatibility" evidence="1">
    <location>
        <begin position="21"/>
        <end position="111"/>
    </location>
</feature>
<dbReference type="InterPro" id="IPR010730">
    <property type="entry name" value="HET"/>
</dbReference>
<gene>
    <name evidence="2" type="ORF">VKT23_008040</name>
</gene>
<comment type="caution">
    <text evidence="2">The sequence shown here is derived from an EMBL/GenBank/DDBJ whole genome shotgun (WGS) entry which is preliminary data.</text>
</comment>
<name>A0ABR1JPL2_9AGAR</name>
<proteinExistence type="predicted"/>
<evidence type="ECO:0000313" key="2">
    <source>
        <dbReference type="EMBL" id="KAK7462441.1"/>
    </source>
</evidence>
<organism evidence="2 3">
    <name type="scientific">Marasmiellus scandens</name>
    <dbReference type="NCBI Taxonomy" id="2682957"/>
    <lineage>
        <taxon>Eukaryota</taxon>
        <taxon>Fungi</taxon>
        <taxon>Dikarya</taxon>
        <taxon>Basidiomycota</taxon>
        <taxon>Agaricomycotina</taxon>
        <taxon>Agaricomycetes</taxon>
        <taxon>Agaricomycetidae</taxon>
        <taxon>Agaricales</taxon>
        <taxon>Marasmiineae</taxon>
        <taxon>Omphalotaceae</taxon>
        <taxon>Marasmiellus</taxon>
    </lineage>
</organism>
<accession>A0ABR1JPL2</accession>
<dbReference type="PANTHER" id="PTHR10622">
    <property type="entry name" value="HET DOMAIN-CONTAINING PROTEIN"/>
    <property type="match status" value="1"/>
</dbReference>
<evidence type="ECO:0000259" key="1">
    <source>
        <dbReference type="Pfam" id="PF06985"/>
    </source>
</evidence>
<protein>
    <recommendedName>
        <fullName evidence="1">Heterokaryon incompatibility domain-containing protein</fullName>
    </recommendedName>
</protein>
<keyword evidence="3" id="KW-1185">Reference proteome</keyword>
<sequence>MRLLHTRTLQVHEFQTDIPPYAILSHTWEQDEVSFQDILHLQIAKRKAGFRKVKKACVHARKYNFDWIWIDSCCIDKDSSAELSEAINSMYQYYQDAEVCYAYLYDVSSREDPRDTKSTFKGCRWFRRGWTLQELLAPSHVVFLDKDWVEIGTKWNLRDAISAITSIPSRALEDGDIERFSIAQRMSWAALRETTRPEDQAYCLMGMFGVSMPPIYGEGGPKAFVRLQQEIIKISDDRSIFAWIASPGETEPRGLLARTPFEFRMSGEVGISESDTIGNKSSYSFTNNGLHIHLPLVPAPLLVQNDQDQEENENGPYLASLHCRSEKDGNYLSVYLQKTSGERYFRCRADELALVPETPPPSFMDEIVVREYRILRQIVSKSAVKDNPSFHFRLLPSARDHFTFDRPIISTNPFSPNPMSPSSFSPTSFDEETHKCRIMSDSDMVALKFRAHVSEEEFSVLSWTKNGALFSKLTDAALNYPSDLMLFERECNPRSDRILIYLHSGLVSLTIQMTGDRSVRVLEVGYINKESPTMASLTRILQPPRMGFMAPFTAILGPSGFRSSLSTYQFSLQQVFPPDFFHKTCGEQIYLSMDIDDPYSTFRVLTYRLDTDIFASWTFHLVLGFRGLTPWTDIILDWRQSKTAEEIWKDYLDFGAQNRLRCQADATVIYELGVANHVRYRIKVSTEKRKTLQFGTHLAKFDCVLLKS</sequence>
<evidence type="ECO:0000313" key="3">
    <source>
        <dbReference type="Proteomes" id="UP001498398"/>
    </source>
</evidence>
<dbReference type="PANTHER" id="PTHR10622:SF10">
    <property type="entry name" value="HET DOMAIN-CONTAINING PROTEIN"/>
    <property type="match status" value="1"/>
</dbReference>
<dbReference type="EMBL" id="JBANRG010000011">
    <property type="protein sequence ID" value="KAK7462441.1"/>
    <property type="molecule type" value="Genomic_DNA"/>
</dbReference>
<dbReference type="Pfam" id="PF06985">
    <property type="entry name" value="HET"/>
    <property type="match status" value="1"/>
</dbReference>
<reference evidence="2 3" key="1">
    <citation type="submission" date="2024-01" db="EMBL/GenBank/DDBJ databases">
        <title>A draft genome for the cacao thread blight pathogen Marasmiellus scandens.</title>
        <authorList>
            <person name="Baruah I.K."/>
            <person name="Leung J."/>
            <person name="Bukari Y."/>
            <person name="Amoako-Attah I."/>
            <person name="Meinhardt L.W."/>
            <person name="Bailey B.A."/>
            <person name="Cohen S.P."/>
        </authorList>
    </citation>
    <scope>NUCLEOTIDE SEQUENCE [LARGE SCALE GENOMIC DNA]</scope>
    <source>
        <strain evidence="2 3">GH-19</strain>
    </source>
</reference>